<evidence type="ECO:0000256" key="6">
    <source>
        <dbReference type="HAMAP-Rule" id="MF_00061"/>
    </source>
</evidence>
<proteinExistence type="inferred from homology"/>
<keyword evidence="6" id="KW-0414">Isoprene biosynthesis</keyword>
<dbReference type="EC" id="2.7.1.148" evidence="6"/>
<dbReference type="Gene3D" id="3.30.230.10">
    <property type="match status" value="1"/>
</dbReference>
<feature type="active site" evidence="6">
    <location>
        <position position="10"/>
    </location>
</feature>
<dbReference type="PIRSF" id="PIRSF010376">
    <property type="entry name" value="IspE"/>
    <property type="match status" value="1"/>
</dbReference>
<reference evidence="8" key="1">
    <citation type="submission" date="2020-10" db="EMBL/GenBank/DDBJ databases">
        <authorList>
            <person name="Gilroy R."/>
        </authorList>
    </citation>
    <scope>NUCLEOTIDE SEQUENCE</scope>
    <source>
        <strain evidence="8">6276</strain>
    </source>
</reference>
<evidence type="ECO:0000313" key="8">
    <source>
        <dbReference type="EMBL" id="HIS37202.1"/>
    </source>
</evidence>
<feature type="domain" description="GHMP kinase N-terminal" evidence="7">
    <location>
        <begin position="68"/>
        <end position="146"/>
    </location>
</feature>
<dbReference type="GO" id="GO:0016114">
    <property type="term" value="P:terpenoid biosynthetic process"/>
    <property type="evidence" value="ECO:0007669"/>
    <property type="project" value="UniProtKB-UniRule"/>
</dbReference>
<dbReference type="GO" id="GO:0005524">
    <property type="term" value="F:ATP binding"/>
    <property type="evidence" value="ECO:0007669"/>
    <property type="project" value="UniProtKB-UniRule"/>
</dbReference>
<evidence type="ECO:0000256" key="1">
    <source>
        <dbReference type="ARBA" id="ARBA00017473"/>
    </source>
</evidence>
<dbReference type="InterPro" id="IPR014721">
    <property type="entry name" value="Ribsml_uS5_D2-typ_fold_subgr"/>
</dbReference>
<dbReference type="SUPFAM" id="SSF54211">
    <property type="entry name" value="Ribosomal protein S5 domain 2-like"/>
    <property type="match status" value="1"/>
</dbReference>
<sequence>MEIKVQCPAKINLTLKITGKREDGFHNIESIMQAISLFDYLTISAVSSEKFEIKLSGTSDEIPYNEKNLVHKAAVLFIERTNLTPHKIDIFIEKNIPVAAGLAGGSTDAAGTLYGLNKIFGEPLSTKEIHELCAKLGSDLNFCLEGGRQMTTGRGEILEALPYEEFTLSLIKPENLGISAKEAYTKFAQKPKIGREKFVNDLEWAVIDDYKELQTIKYKYPDSIMSGSGSTYYIIGKEFAQEKGCWIKNSLKTIPYGIKEI</sequence>
<dbReference type="Gene3D" id="3.30.70.890">
    <property type="entry name" value="GHMP kinase, C-terminal domain"/>
    <property type="match status" value="1"/>
</dbReference>
<dbReference type="InterPro" id="IPR020568">
    <property type="entry name" value="Ribosomal_Su5_D2-typ_SF"/>
</dbReference>
<reference evidence="8" key="2">
    <citation type="journal article" date="2021" name="PeerJ">
        <title>Extensive microbial diversity within the chicken gut microbiome revealed by metagenomics and culture.</title>
        <authorList>
            <person name="Gilroy R."/>
            <person name="Ravi A."/>
            <person name="Getino M."/>
            <person name="Pursley I."/>
            <person name="Horton D.L."/>
            <person name="Alikhan N.F."/>
            <person name="Baker D."/>
            <person name="Gharbi K."/>
            <person name="Hall N."/>
            <person name="Watson M."/>
            <person name="Adriaenssens E.M."/>
            <person name="Foster-Nyarko E."/>
            <person name="Jarju S."/>
            <person name="Secka A."/>
            <person name="Antonio M."/>
            <person name="Oren A."/>
            <person name="Chaudhuri R.R."/>
            <person name="La Ragione R."/>
            <person name="Hildebrand F."/>
            <person name="Pallen M.J."/>
        </authorList>
    </citation>
    <scope>NUCLEOTIDE SEQUENCE</scope>
    <source>
        <strain evidence="8">6276</strain>
    </source>
</reference>
<evidence type="ECO:0000256" key="2">
    <source>
        <dbReference type="ARBA" id="ARBA00022679"/>
    </source>
</evidence>
<dbReference type="HAMAP" id="MF_00061">
    <property type="entry name" value="IspE"/>
    <property type="match status" value="1"/>
</dbReference>
<dbReference type="GO" id="GO:0019288">
    <property type="term" value="P:isopentenyl diphosphate biosynthetic process, methylerythritol 4-phosphate pathway"/>
    <property type="evidence" value="ECO:0007669"/>
    <property type="project" value="UniProtKB-UniRule"/>
</dbReference>
<dbReference type="EMBL" id="DVIU01000221">
    <property type="protein sequence ID" value="HIS37202.1"/>
    <property type="molecule type" value="Genomic_DNA"/>
</dbReference>
<gene>
    <name evidence="6 8" type="primary">ispE</name>
    <name evidence="8" type="ORF">IAC10_11340</name>
</gene>
<dbReference type="Proteomes" id="UP000823928">
    <property type="component" value="Unassembled WGS sequence"/>
</dbReference>
<feature type="binding site" evidence="6">
    <location>
        <begin position="97"/>
        <end position="107"/>
    </location>
    <ligand>
        <name>ATP</name>
        <dbReference type="ChEBI" id="CHEBI:30616"/>
    </ligand>
</feature>
<evidence type="ECO:0000256" key="5">
    <source>
        <dbReference type="ARBA" id="ARBA00022840"/>
    </source>
</evidence>
<protein>
    <recommendedName>
        <fullName evidence="1 6">4-diphosphocytidyl-2-C-methyl-D-erythritol kinase</fullName>
        <shortName evidence="6">CMK</shortName>
        <ecNumber evidence="6">2.7.1.148</ecNumber>
    </recommendedName>
    <alternativeName>
        <fullName evidence="6">4-(cytidine-5'-diphospho)-2-C-methyl-D-erythritol kinase</fullName>
    </alternativeName>
</protein>
<dbReference type="InterPro" id="IPR006204">
    <property type="entry name" value="GHMP_kinase_N_dom"/>
</dbReference>
<keyword evidence="3 6" id="KW-0547">Nucleotide-binding</keyword>
<dbReference type="Pfam" id="PF00288">
    <property type="entry name" value="GHMP_kinases_N"/>
    <property type="match status" value="1"/>
</dbReference>
<accession>A0A9D1JNM3</accession>
<comment type="pathway">
    <text evidence="6">Isoprenoid biosynthesis; isopentenyl diphosphate biosynthesis via DXP pathway; isopentenyl diphosphate from 1-deoxy-D-xylulose 5-phosphate: step 3/6.</text>
</comment>
<organism evidence="8 9">
    <name type="scientific">Candidatus Scatousia excrementigallinarum</name>
    <dbReference type="NCBI Taxonomy" id="2840935"/>
    <lineage>
        <taxon>Bacteria</taxon>
        <taxon>Candidatus Scatousia</taxon>
    </lineage>
</organism>
<comment type="catalytic activity">
    <reaction evidence="6">
        <text>4-CDP-2-C-methyl-D-erythritol + ATP = 4-CDP-2-C-methyl-D-erythritol 2-phosphate + ADP + H(+)</text>
        <dbReference type="Rhea" id="RHEA:18437"/>
        <dbReference type="ChEBI" id="CHEBI:15378"/>
        <dbReference type="ChEBI" id="CHEBI:30616"/>
        <dbReference type="ChEBI" id="CHEBI:57823"/>
        <dbReference type="ChEBI" id="CHEBI:57919"/>
        <dbReference type="ChEBI" id="CHEBI:456216"/>
        <dbReference type="EC" id="2.7.1.148"/>
    </reaction>
</comment>
<name>A0A9D1JNM3_9BACT</name>
<evidence type="ECO:0000256" key="4">
    <source>
        <dbReference type="ARBA" id="ARBA00022777"/>
    </source>
</evidence>
<dbReference type="PANTHER" id="PTHR43527">
    <property type="entry name" value="4-DIPHOSPHOCYTIDYL-2-C-METHYL-D-ERYTHRITOL KINASE, CHLOROPLASTIC"/>
    <property type="match status" value="1"/>
</dbReference>
<keyword evidence="4 6" id="KW-0418">Kinase</keyword>
<dbReference type="InterPro" id="IPR036554">
    <property type="entry name" value="GHMP_kinase_C_sf"/>
</dbReference>
<dbReference type="InterPro" id="IPR004424">
    <property type="entry name" value="IspE"/>
</dbReference>
<dbReference type="PANTHER" id="PTHR43527:SF2">
    <property type="entry name" value="4-DIPHOSPHOCYTIDYL-2-C-METHYL-D-ERYTHRITOL KINASE, CHLOROPLASTIC"/>
    <property type="match status" value="1"/>
</dbReference>
<evidence type="ECO:0000256" key="3">
    <source>
        <dbReference type="ARBA" id="ARBA00022741"/>
    </source>
</evidence>
<comment type="similarity">
    <text evidence="6">Belongs to the GHMP kinase family. IspE subfamily.</text>
</comment>
<comment type="caution">
    <text evidence="8">The sequence shown here is derived from an EMBL/GenBank/DDBJ whole genome shotgun (WGS) entry which is preliminary data.</text>
</comment>
<keyword evidence="5 6" id="KW-0067">ATP-binding</keyword>
<dbReference type="AlphaFoldDB" id="A0A9D1JNM3"/>
<keyword evidence="2 6" id="KW-0808">Transferase</keyword>
<feature type="active site" evidence="6">
    <location>
        <position position="139"/>
    </location>
</feature>
<dbReference type="NCBIfam" id="TIGR00154">
    <property type="entry name" value="ispE"/>
    <property type="match status" value="1"/>
</dbReference>
<evidence type="ECO:0000313" key="9">
    <source>
        <dbReference type="Proteomes" id="UP000823928"/>
    </source>
</evidence>
<comment type="function">
    <text evidence="6">Catalyzes the phosphorylation of the position 2 hydroxy group of 4-diphosphocytidyl-2C-methyl-D-erythritol.</text>
</comment>
<dbReference type="GO" id="GO:0050515">
    <property type="term" value="F:4-(cytidine 5'-diphospho)-2-C-methyl-D-erythritol kinase activity"/>
    <property type="evidence" value="ECO:0007669"/>
    <property type="project" value="UniProtKB-UniRule"/>
</dbReference>
<evidence type="ECO:0000259" key="7">
    <source>
        <dbReference type="Pfam" id="PF00288"/>
    </source>
</evidence>